<accession>A0ABV6IXG6</accession>
<feature type="transmembrane region" description="Helical" evidence="5">
    <location>
        <begin position="7"/>
        <end position="27"/>
    </location>
</feature>
<dbReference type="InterPro" id="IPR037185">
    <property type="entry name" value="EmrE-like"/>
</dbReference>
<feature type="transmembrane region" description="Helical" evidence="5">
    <location>
        <begin position="241"/>
        <end position="260"/>
    </location>
</feature>
<protein>
    <submittedName>
        <fullName evidence="7">EamA family transporter</fullName>
    </submittedName>
</protein>
<keyword evidence="8" id="KW-1185">Reference proteome</keyword>
<feature type="transmembrane region" description="Helical" evidence="5">
    <location>
        <begin position="266"/>
        <end position="286"/>
    </location>
</feature>
<reference evidence="7 8" key="1">
    <citation type="submission" date="2024-09" db="EMBL/GenBank/DDBJ databases">
        <authorList>
            <person name="Sun Q."/>
            <person name="Mori K."/>
        </authorList>
    </citation>
    <scope>NUCLEOTIDE SEQUENCE [LARGE SCALE GENOMIC DNA]</scope>
    <source>
        <strain evidence="7 8">CCM 7468</strain>
    </source>
</reference>
<feature type="transmembrane region" description="Helical" evidence="5">
    <location>
        <begin position="63"/>
        <end position="82"/>
    </location>
</feature>
<dbReference type="PANTHER" id="PTHR32322">
    <property type="entry name" value="INNER MEMBRANE TRANSPORTER"/>
    <property type="match status" value="1"/>
</dbReference>
<dbReference type="InterPro" id="IPR000620">
    <property type="entry name" value="EamA_dom"/>
</dbReference>
<evidence type="ECO:0000256" key="1">
    <source>
        <dbReference type="ARBA" id="ARBA00004141"/>
    </source>
</evidence>
<feature type="transmembrane region" description="Helical" evidence="5">
    <location>
        <begin position="33"/>
        <end position="51"/>
    </location>
</feature>
<proteinExistence type="predicted"/>
<evidence type="ECO:0000256" key="2">
    <source>
        <dbReference type="ARBA" id="ARBA00022692"/>
    </source>
</evidence>
<feature type="domain" description="EamA" evidence="6">
    <location>
        <begin position="142"/>
        <end position="279"/>
    </location>
</feature>
<feature type="domain" description="EamA" evidence="6">
    <location>
        <begin position="7"/>
        <end position="131"/>
    </location>
</feature>
<gene>
    <name evidence="7" type="ORF">ACFFIC_22580</name>
</gene>
<dbReference type="InterPro" id="IPR050638">
    <property type="entry name" value="AA-Vitamin_Transporters"/>
</dbReference>
<dbReference type="SUPFAM" id="SSF103481">
    <property type="entry name" value="Multidrug resistance efflux transporter EmrE"/>
    <property type="match status" value="2"/>
</dbReference>
<keyword evidence="3 5" id="KW-1133">Transmembrane helix</keyword>
<evidence type="ECO:0000256" key="3">
    <source>
        <dbReference type="ARBA" id="ARBA00022989"/>
    </source>
</evidence>
<dbReference type="PANTHER" id="PTHR32322:SF9">
    <property type="entry name" value="AMINO-ACID METABOLITE EFFLUX PUMP-RELATED"/>
    <property type="match status" value="1"/>
</dbReference>
<evidence type="ECO:0000256" key="4">
    <source>
        <dbReference type="ARBA" id="ARBA00023136"/>
    </source>
</evidence>
<evidence type="ECO:0000313" key="8">
    <source>
        <dbReference type="Proteomes" id="UP001589789"/>
    </source>
</evidence>
<feature type="transmembrane region" description="Helical" evidence="5">
    <location>
        <begin position="141"/>
        <end position="161"/>
    </location>
</feature>
<keyword evidence="4 5" id="KW-0472">Membrane</keyword>
<feature type="transmembrane region" description="Helical" evidence="5">
    <location>
        <begin position="88"/>
        <end position="108"/>
    </location>
</feature>
<feature type="transmembrane region" description="Helical" evidence="5">
    <location>
        <begin position="213"/>
        <end position="234"/>
    </location>
</feature>
<evidence type="ECO:0000259" key="6">
    <source>
        <dbReference type="Pfam" id="PF00892"/>
    </source>
</evidence>
<sequence>MTPAHLALAVLTTVLWGFNFVMIQVGLQSGLPPLLMAALRFMVAAIPVLWLPRPKIPWRRLVAIGLFLFLGQFALLFTGMAAGMPPGLASVVQQSQAFLTALIAAAVLRERPSARAVAGMAVAFSGLALIGTTAGSGGMTALGLGLCLLGAASWAGGNVLLRGAGSSPGGPVALMAWLGLVPILPLLGLSLAIEGPAAVGAALAGINLSGVAAVLYLAVPSTLVGYGIWGFLMARYPATTVAPFALLVPISGAASAALVTGESFGAARLAGMALVVAGLGVGALTLPARWRGRDRAPTSR</sequence>
<organism evidence="7 8">
    <name type="scientific">Muricoccus vinaceus</name>
    <dbReference type="NCBI Taxonomy" id="424704"/>
    <lineage>
        <taxon>Bacteria</taxon>
        <taxon>Pseudomonadati</taxon>
        <taxon>Pseudomonadota</taxon>
        <taxon>Alphaproteobacteria</taxon>
        <taxon>Acetobacterales</taxon>
        <taxon>Roseomonadaceae</taxon>
        <taxon>Muricoccus</taxon>
    </lineage>
</organism>
<comment type="subcellular location">
    <subcellularLocation>
        <location evidence="1">Membrane</location>
        <topology evidence="1">Multi-pass membrane protein</topology>
    </subcellularLocation>
</comment>
<evidence type="ECO:0000313" key="7">
    <source>
        <dbReference type="EMBL" id="MFC0388302.1"/>
    </source>
</evidence>
<feature type="transmembrane region" description="Helical" evidence="5">
    <location>
        <begin position="173"/>
        <end position="193"/>
    </location>
</feature>
<evidence type="ECO:0000256" key="5">
    <source>
        <dbReference type="SAM" id="Phobius"/>
    </source>
</evidence>
<dbReference type="Proteomes" id="UP001589789">
    <property type="component" value="Unassembled WGS sequence"/>
</dbReference>
<keyword evidence="2 5" id="KW-0812">Transmembrane</keyword>
<name>A0ABV6IXG6_9PROT</name>
<feature type="transmembrane region" description="Helical" evidence="5">
    <location>
        <begin position="115"/>
        <end position="135"/>
    </location>
</feature>
<dbReference type="EMBL" id="JBHLVZ010000083">
    <property type="protein sequence ID" value="MFC0388302.1"/>
    <property type="molecule type" value="Genomic_DNA"/>
</dbReference>
<dbReference type="RefSeq" id="WP_377054574.1">
    <property type="nucleotide sequence ID" value="NZ_JBHLVZ010000083.1"/>
</dbReference>
<comment type="caution">
    <text evidence="7">The sequence shown here is derived from an EMBL/GenBank/DDBJ whole genome shotgun (WGS) entry which is preliminary data.</text>
</comment>
<dbReference type="Pfam" id="PF00892">
    <property type="entry name" value="EamA"/>
    <property type="match status" value="2"/>
</dbReference>